<accession>A0AAV4W6Q5</accession>
<protein>
    <submittedName>
        <fullName evidence="1">Uncharacterized protein</fullName>
    </submittedName>
</protein>
<reference evidence="1 2" key="1">
    <citation type="submission" date="2021-06" db="EMBL/GenBank/DDBJ databases">
        <title>Caerostris extrusa draft genome.</title>
        <authorList>
            <person name="Kono N."/>
            <person name="Arakawa K."/>
        </authorList>
    </citation>
    <scope>NUCLEOTIDE SEQUENCE [LARGE SCALE GENOMIC DNA]</scope>
</reference>
<name>A0AAV4W6Q5_CAEEX</name>
<keyword evidence="2" id="KW-1185">Reference proteome</keyword>
<gene>
    <name evidence="1" type="ORF">CEXT_728761</name>
</gene>
<dbReference type="EMBL" id="BPLR01015693">
    <property type="protein sequence ID" value="GIY77889.1"/>
    <property type="molecule type" value="Genomic_DNA"/>
</dbReference>
<proteinExistence type="predicted"/>
<dbReference type="Proteomes" id="UP001054945">
    <property type="component" value="Unassembled WGS sequence"/>
</dbReference>
<dbReference type="AlphaFoldDB" id="A0AAV4W6Q5"/>
<organism evidence="1 2">
    <name type="scientific">Caerostris extrusa</name>
    <name type="common">Bark spider</name>
    <name type="synonym">Caerostris bankana</name>
    <dbReference type="NCBI Taxonomy" id="172846"/>
    <lineage>
        <taxon>Eukaryota</taxon>
        <taxon>Metazoa</taxon>
        <taxon>Ecdysozoa</taxon>
        <taxon>Arthropoda</taxon>
        <taxon>Chelicerata</taxon>
        <taxon>Arachnida</taxon>
        <taxon>Araneae</taxon>
        <taxon>Araneomorphae</taxon>
        <taxon>Entelegynae</taxon>
        <taxon>Araneoidea</taxon>
        <taxon>Araneidae</taxon>
        <taxon>Caerostris</taxon>
    </lineage>
</organism>
<sequence length="89" mass="10710">MINRKTREKNSPEKLYREEKKSVIITLFQPQLAQHRFVSQGRVEICHLYSFLENFIEQQGFVSQERVEICRLRPILVKIRRAGSYDKEE</sequence>
<evidence type="ECO:0000313" key="2">
    <source>
        <dbReference type="Proteomes" id="UP001054945"/>
    </source>
</evidence>
<evidence type="ECO:0000313" key="1">
    <source>
        <dbReference type="EMBL" id="GIY77889.1"/>
    </source>
</evidence>
<comment type="caution">
    <text evidence="1">The sequence shown here is derived from an EMBL/GenBank/DDBJ whole genome shotgun (WGS) entry which is preliminary data.</text>
</comment>